<keyword evidence="2" id="KW-1003">Cell membrane</keyword>
<feature type="transmembrane region" description="Helical" evidence="6">
    <location>
        <begin position="206"/>
        <end position="226"/>
    </location>
</feature>
<keyword evidence="9" id="KW-1185">Reference proteome</keyword>
<evidence type="ECO:0000313" key="8">
    <source>
        <dbReference type="EMBL" id="OXA95892.1"/>
    </source>
</evidence>
<protein>
    <recommendedName>
        <fullName evidence="7">EamA domain-containing protein</fullName>
    </recommendedName>
</protein>
<sequence length="289" mass="31582">MQNKTLYLILLIIGTAFWGISFTFVKVSIGQGSPYVFLFYKFLTAGVILVLVFYKHLKQITLKTLKIGVLISVPLLAGTILQTIGLKSTSVSNSAFITGFDVLLIPVLKFLVYRKKVAAKVWLACATALAGLYLIAVQDSLSLNIGDLWTIAGAFGFAFYVLQVGRFSTEENPIPAVLVLMFFCAAGCFVLALTDTSSVWMPAESDFWTGILFAGIPATAYMYAVQNIGQRYIAEEKIALTYLCEPIFATLAGFLILNETITGRTAVGGLLIISGMFLAEINFKKQIKE</sequence>
<dbReference type="SUPFAM" id="SSF103481">
    <property type="entry name" value="Multidrug resistance efflux transporter EmrE"/>
    <property type="match status" value="2"/>
</dbReference>
<name>A0A226HP30_9FLAO</name>
<reference evidence="8 9" key="1">
    <citation type="submission" date="2016-11" db="EMBL/GenBank/DDBJ databases">
        <title>Whole genomes of Flavobacteriaceae.</title>
        <authorList>
            <person name="Stine C."/>
            <person name="Li C."/>
            <person name="Tadesse D."/>
        </authorList>
    </citation>
    <scope>NUCLEOTIDE SEQUENCE [LARGE SCALE GENOMIC DNA]</scope>
    <source>
        <strain evidence="8 9">DSM 18292</strain>
    </source>
</reference>
<feature type="transmembrane region" description="Helical" evidence="6">
    <location>
        <begin position="238"/>
        <end position="257"/>
    </location>
</feature>
<dbReference type="GO" id="GO:0005886">
    <property type="term" value="C:plasma membrane"/>
    <property type="evidence" value="ECO:0007669"/>
    <property type="project" value="UniProtKB-SubCell"/>
</dbReference>
<feature type="transmembrane region" description="Helical" evidence="6">
    <location>
        <begin position="7"/>
        <end position="29"/>
    </location>
</feature>
<dbReference type="PANTHER" id="PTHR42920">
    <property type="entry name" value="OS03G0707200 PROTEIN-RELATED"/>
    <property type="match status" value="1"/>
</dbReference>
<dbReference type="InterPro" id="IPR051258">
    <property type="entry name" value="Diverse_Substrate_Transporter"/>
</dbReference>
<feature type="transmembrane region" description="Helical" evidence="6">
    <location>
        <begin position="91"/>
        <end position="112"/>
    </location>
</feature>
<comment type="subcellular location">
    <subcellularLocation>
        <location evidence="1">Cell membrane</location>
        <topology evidence="1">Multi-pass membrane protein</topology>
    </subcellularLocation>
</comment>
<feature type="transmembrane region" description="Helical" evidence="6">
    <location>
        <begin position="65"/>
        <end position="85"/>
    </location>
</feature>
<evidence type="ECO:0000256" key="3">
    <source>
        <dbReference type="ARBA" id="ARBA00022692"/>
    </source>
</evidence>
<feature type="transmembrane region" description="Helical" evidence="6">
    <location>
        <begin position="35"/>
        <end position="53"/>
    </location>
</feature>
<dbReference type="Pfam" id="PF00892">
    <property type="entry name" value="EamA"/>
    <property type="match status" value="2"/>
</dbReference>
<dbReference type="InterPro" id="IPR000620">
    <property type="entry name" value="EamA_dom"/>
</dbReference>
<dbReference type="AlphaFoldDB" id="A0A226HP30"/>
<dbReference type="EMBL" id="MUGW01000003">
    <property type="protein sequence ID" value="OXA95892.1"/>
    <property type="molecule type" value="Genomic_DNA"/>
</dbReference>
<evidence type="ECO:0000256" key="1">
    <source>
        <dbReference type="ARBA" id="ARBA00004651"/>
    </source>
</evidence>
<keyword evidence="3 6" id="KW-0812">Transmembrane</keyword>
<evidence type="ECO:0000256" key="2">
    <source>
        <dbReference type="ARBA" id="ARBA00022475"/>
    </source>
</evidence>
<dbReference type="PANTHER" id="PTHR42920:SF5">
    <property type="entry name" value="EAMA DOMAIN-CONTAINING PROTEIN"/>
    <property type="match status" value="1"/>
</dbReference>
<dbReference type="OrthoDB" id="9150437at2"/>
<evidence type="ECO:0000256" key="6">
    <source>
        <dbReference type="SAM" id="Phobius"/>
    </source>
</evidence>
<dbReference type="InterPro" id="IPR037185">
    <property type="entry name" value="EmrE-like"/>
</dbReference>
<gene>
    <name evidence="8" type="ORF">B0A66_01980</name>
</gene>
<feature type="domain" description="EamA" evidence="7">
    <location>
        <begin position="7"/>
        <end position="136"/>
    </location>
</feature>
<feature type="domain" description="EamA" evidence="7">
    <location>
        <begin position="145"/>
        <end position="278"/>
    </location>
</feature>
<evidence type="ECO:0000259" key="7">
    <source>
        <dbReference type="Pfam" id="PF00892"/>
    </source>
</evidence>
<keyword evidence="5 6" id="KW-0472">Membrane</keyword>
<organism evidence="8 9">
    <name type="scientific">Flavobacterium hercynium</name>
    <dbReference type="NCBI Taxonomy" id="387094"/>
    <lineage>
        <taxon>Bacteria</taxon>
        <taxon>Pseudomonadati</taxon>
        <taxon>Bacteroidota</taxon>
        <taxon>Flavobacteriia</taxon>
        <taxon>Flavobacteriales</taxon>
        <taxon>Flavobacteriaceae</taxon>
        <taxon>Flavobacterium</taxon>
    </lineage>
</organism>
<evidence type="ECO:0000256" key="4">
    <source>
        <dbReference type="ARBA" id="ARBA00022989"/>
    </source>
</evidence>
<feature type="transmembrane region" description="Helical" evidence="6">
    <location>
        <begin position="119"/>
        <end position="137"/>
    </location>
</feature>
<feature type="transmembrane region" description="Helical" evidence="6">
    <location>
        <begin position="174"/>
        <end position="194"/>
    </location>
</feature>
<proteinExistence type="predicted"/>
<accession>A0A226HP30</accession>
<evidence type="ECO:0000256" key="5">
    <source>
        <dbReference type="ARBA" id="ARBA00023136"/>
    </source>
</evidence>
<comment type="caution">
    <text evidence="8">The sequence shown here is derived from an EMBL/GenBank/DDBJ whole genome shotgun (WGS) entry which is preliminary data.</text>
</comment>
<feature type="transmembrane region" description="Helical" evidence="6">
    <location>
        <begin position="143"/>
        <end position="162"/>
    </location>
</feature>
<keyword evidence="4 6" id="KW-1133">Transmembrane helix</keyword>
<evidence type="ECO:0000313" key="9">
    <source>
        <dbReference type="Proteomes" id="UP000198345"/>
    </source>
</evidence>
<dbReference type="Proteomes" id="UP000198345">
    <property type="component" value="Unassembled WGS sequence"/>
</dbReference>
<dbReference type="RefSeq" id="WP_089048174.1">
    <property type="nucleotide sequence ID" value="NZ_FXTV01000017.1"/>
</dbReference>
<feature type="transmembrane region" description="Helical" evidence="6">
    <location>
        <begin position="263"/>
        <end position="283"/>
    </location>
</feature>